<dbReference type="Pfam" id="PF13288">
    <property type="entry name" value="DXPR_C"/>
    <property type="match status" value="1"/>
</dbReference>
<comment type="similarity">
    <text evidence="2 9">Belongs to the DXR family.</text>
</comment>
<comment type="function">
    <text evidence="9">Catalyzes the NADPH-dependent rearrangement and reduction of 1-deoxy-D-xylulose-5-phosphate (DXP) to 2-C-methyl-D-erythritol 4-phosphate (MEP).</text>
</comment>
<evidence type="ECO:0000256" key="2">
    <source>
        <dbReference type="ARBA" id="ARBA00006825"/>
    </source>
</evidence>
<feature type="domain" description="1-deoxy-D-xylulose 5-phosphate reductoisomerase C-terminal" evidence="11">
    <location>
        <begin position="154"/>
        <end position="237"/>
    </location>
</feature>
<evidence type="ECO:0000256" key="9">
    <source>
        <dbReference type="HAMAP-Rule" id="MF_00183"/>
    </source>
</evidence>
<feature type="binding site" evidence="9">
    <location>
        <position position="226"/>
    </location>
    <ligand>
        <name>1-deoxy-D-xylulose 5-phosphate</name>
        <dbReference type="ChEBI" id="CHEBI:57792"/>
    </ligand>
</feature>
<dbReference type="RefSeq" id="WP_091073369.1">
    <property type="nucleotide sequence ID" value="NZ_LT629799.1"/>
</dbReference>
<keyword evidence="14" id="KW-1185">Reference proteome</keyword>
<feature type="binding site" evidence="9">
    <location>
        <position position="10"/>
    </location>
    <ligand>
        <name>NADPH</name>
        <dbReference type="ChEBI" id="CHEBI:57783"/>
    </ligand>
</feature>
<keyword evidence="4 9" id="KW-0521">NADP</keyword>
<gene>
    <name evidence="9" type="primary">dxr</name>
    <name evidence="13" type="ORF">SAMN04488544_0831</name>
</gene>
<feature type="binding site" evidence="9">
    <location>
        <position position="135"/>
    </location>
    <ligand>
        <name>1-deoxy-D-xylulose 5-phosphate</name>
        <dbReference type="ChEBI" id="CHEBI:57792"/>
    </ligand>
</feature>
<comment type="catalytic activity">
    <reaction evidence="8">
        <text>2-C-methyl-D-erythritol 4-phosphate + NADP(+) = 1-deoxy-D-xylulose 5-phosphate + NADPH + H(+)</text>
        <dbReference type="Rhea" id="RHEA:13717"/>
        <dbReference type="ChEBI" id="CHEBI:15378"/>
        <dbReference type="ChEBI" id="CHEBI:57783"/>
        <dbReference type="ChEBI" id="CHEBI:57792"/>
        <dbReference type="ChEBI" id="CHEBI:58262"/>
        <dbReference type="ChEBI" id="CHEBI:58349"/>
        <dbReference type="EC" id="1.1.1.267"/>
    </reaction>
    <physiologicalReaction direction="right-to-left" evidence="8">
        <dbReference type="Rhea" id="RHEA:13719"/>
    </physiologicalReaction>
</comment>
<feature type="binding site" evidence="9">
    <location>
        <position position="225"/>
    </location>
    <ligand>
        <name>1-deoxy-D-xylulose 5-phosphate</name>
        <dbReference type="ChEBI" id="CHEBI:57792"/>
    </ligand>
</feature>
<feature type="binding site" evidence="9">
    <location>
        <position position="11"/>
    </location>
    <ligand>
        <name>NADPH</name>
        <dbReference type="ChEBI" id="CHEBI:57783"/>
    </ligand>
</feature>
<proteinExistence type="inferred from homology"/>
<dbReference type="PANTHER" id="PTHR30525:SF0">
    <property type="entry name" value="1-DEOXY-D-XYLULOSE 5-PHOSPHATE REDUCTOISOMERASE, CHLOROPLASTIC"/>
    <property type="match status" value="1"/>
</dbReference>
<feature type="domain" description="1-deoxy-D-xylulose 5-phosphate reductoisomerase N-terminal" evidence="10">
    <location>
        <begin position="4"/>
        <end position="142"/>
    </location>
</feature>
<dbReference type="PIRSF" id="PIRSF006205">
    <property type="entry name" value="Dxp_reductismrs"/>
    <property type="match status" value="1"/>
</dbReference>
<dbReference type="HAMAP" id="MF_00183">
    <property type="entry name" value="DXP_reductoisom"/>
    <property type="match status" value="1"/>
</dbReference>
<evidence type="ECO:0000256" key="1">
    <source>
        <dbReference type="ARBA" id="ARBA00005094"/>
    </source>
</evidence>
<dbReference type="GO" id="GO:0016853">
    <property type="term" value="F:isomerase activity"/>
    <property type="evidence" value="ECO:0007669"/>
    <property type="project" value="UniProtKB-KW"/>
</dbReference>
<comment type="pathway">
    <text evidence="1 9">Isoprenoid biosynthesis; isopentenyl diphosphate biosynthesis via DXP pathway; isopentenyl diphosphate from 1-deoxy-D-xylulose 5-phosphate: step 1/6.</text>
</comment>
<dbReference type="PANTHER" id="PTHR30525">
    <property type="entry name" value="1-DEOXY-D-XYLULOSE 5-PHOSPHATE REDUCTOISOMERASE"/>
    <property type="match status" value="1"/>
</dbReference>
<keyword evidence="6 9" id="KW-0464">Manganese</keyword>
<evidence type="ECO:0000313" key="14">
    <source>
        <dbReference type="Proteomes" id="UP000198825"/>
    </source>
</evidence>
<dbReference type="Gene3D" id="1.10.1740.10">
    <property type="match status" value="1"/>
</dbReference>
<dbReference type="InterPro" id="IPR013644">
    <property type="entry name" value="DXP_reductoisomerase_C"/>
</dbReference>
<dbReference type="GO" id="GO:0030145">
    <property type="term" value="F:manganese ion binding"/>
    <property type="evidence" value="ECO:0007669"/>
    <property type="project" value="TreeGrafter"/>
</dbReference>
<feature type="binding site" evidence="9">
    <location>
        <position position="12"/>
    </location>
    <ligand>
        <name>NADPH</name>
        <dbReference type="ChEBI" id="CHEBI:57783"/>
    </ligand>
</feature>
<feature type="binding site" evidence="9">
    <location>
        <position position="220"/>
    </location>
    <ligand>
        <name>1-deoxy-D-xylulose 5-phosphate</name>
        <dbReference type="ChEBI" id="CHEBI:57792"/>
    </ligand>
</feature>
<dbReference type="InterPro" id="IPR036169">
    <property type="entry name" value="DXPR_C_sf"/>
</dbReference>
<feature type="binding site" evidence="9">
    <location>
        <position position="207"/>
    </location>
    <ligand>
        <name>1-deoxy-D-xylulose 5-phosphate</name>
        <dbReference type="ChEBI" id="CHEBI:57792"/>
    </ligand>
</feature>
<keyword evidence="13" id="KW-0413">Isomerase</keyword>
<comment type="cofactor">
    <cofactor evidence="9">
        <name>Mg(2+)</name>
        <dbReference type="ChEBI" id="CHEBI:18420"/>
    </cofactor>
    <cofactor evidence="9">
        <name>Mn(2+)</name>
        <dbReference type="ChEBI" id="CHEBI:29035"/>
    </cofactor>
</comment>
<evidence type="ECO:0000256" key="4">
    <source>
        <dbReference type="ARBA" id="ARBA00022857"/>
    </source>
</evidence>
<keyword evidence="5 9" id="KW-0560">Oxidoreductase</keyword>
<evidence type="ECO:0000256" key="3">
    <source>
        <dbReference type="ARBA" id="ARBA00022723"/>
    </source>
</evidence>
<keyword evidence="7 9" id="KW-0414">Isoprene biosynthesis</keyword>
<accession>A0A1H2LTW6</accession>
<feature type="binding site" evidence="9">
    <location>
        <position position="13"/>
    </location>
    <ligand>
        <name>NADPH</name>
        <dbReference type="ChEBI" id="CHEBI:57783"/>
    </ligand>
</feature>
<feature type="binding site" evidence="9">
    <location>
        <position position="136"/>
    </location>
    <ligand>
        <name>NADPH</name>
        <dbReference type="ChEBI" id="CHEBI:57783"/>
    </ligand>
</feature>
<dbReference type="GO" id="GO:0070402">
    <property type="term" value="F:NADPH binding"/>
    <property type="evidence" value="ECO:0007669"/>
    <property type="project" value="InterPro"/>
</dbReference>
<dbReference type="SUPFAM" id="SSF51735">
    <property type="entry name" value="NAD(P)-binding Rossmann-fold domains"/>
    <property type="match status" value="1"/>
</dbReference>
<dbReference type="GO" id="GO:0030604">
    <property type="term" value="F:1-deoxy-D-xylulose-5-phosphate reductoisomerase activity"/>
    <property type="evidence" value="ECO:0007669"/>
    <property type="project" value="UniProtKB-UniRule"/>
</dbReference>
<organism evidence="13 14">
    <name type="scientific">Microlunatus sagamiharensis</name>
    <dbReference type="NCBI Taxonomy" id="546874"/>
    <lineage>
        <taxon>Bacteria</taxon>
        <taxon>Bacillati</taxon>
        <taxon>Actinomycetota</taxon>
        <taxon>Actinomycetes</taxon>
        <taxon>Propionibacteriales</taxon>
        <taxon>Propionibacteriaceae</taxon>
        <taxon>Microlunatus</taxon>
    </lineage>
</organism>
<feature type="binding site" evidence="9">
    <location>
        <position position="213"/>
    </location>
    <ligand>
        <name>NADPH</name>
        <dbReference type="ChEBI" id="CHEBI:57783"/>
    </ligand>
</feature>
<feature type="binding site" evidence="9">
    <location>
        <position position="229"/>
    </location>
    <ligand>
        <name>Mn(2+)</name>
        <dbReference type="ChEBI" id="CHEBI:29035"/>
    </ligand>
</feature>
<evidence type="ECO:0000259" key="11">
    <source>
        <dbReference type="Pfam" id="PF08436"/>
    </source>
</evidence>
<protein>
    <recommendedName>
        <fullName evidence="9">1-deoxy-D-xylulose 5-phosphate reductoisomerase</fullName>
        <shortName evidence="9">DXP reductoisomerase</shortName>
        <ecNumber evidence="9">1.1.1.267</ecNumber>
    </recommendedName>
    <alternativeName>
        <fullName evidence="9">1-deoxyxylulose-5-phosphate reductoisomerase</fullName>
    </alternativeName>
    <alternativeName>
        <fullName evidence="9">2-C-methyl-D-erythritol 4-phosphate synthase</fullName>
    </alternativeName>
</protein>
<dbReference type="Pfam" id="PF02670">
    <property type="entry name" value="DXP_reductoisom"/>
    <property type="match status" value="1"/>
</dbReference>
<evidence type="ECO:0000256" key="5">
    <source>
        <dbReference type="ARBA" id="ARBA00023002"/>
    </source>
</evidence>
<dbReference type="EMBL" id="LT629799">
    <property type="protein sequence ID" value="SDU84389.1"/>
    <property type="molecule type" value="Genomic_DNA"/>
</dbReference>
<evidence type="ECO:0000259" key="12">
    <source>
        <dbReference type="Pfam" id="PF13288"/>
    </source>
</evidence>
<evidence type="ECO:0000313" key="13">
    <source>
        <dbReference type="EMBL" id="SDU84389.1"/>
    </source>
</evidence>
<evidence type="ECO:0000256" key="6">
    <source>
        <dbReference type="ARBA" id="ARBA00023211"/>
    </source>
</evidence>
<dbReference type="AlphaFoldDB" id="A0A1H2LTW6"/>
<dbReference type="Pfam" id="PF08436">
    <property type="entry name" value="DXP_redisom_C"/>
    <property type="match status" value="1"/>
</dbReference>
<comment type="caution">
    <text evidence="9">Lacks conserved residue(s) required for the propagation of feature annotation.</text>
</comment>
<evidence type="ECO:0000259" key="10">
    <source>
        <dbReference type="Pfam" id="PF02670"/>
    </source>
</evidence>
<reference evidence="14" key="1">
    <citation type="submission" date="2016-10" db="EMBL/GenBank/DDBJ databases">
        <authorList>
            <person name="Varghese N."/>
            <person name="Submissions S."/>
        </authorList>
    </citation>
    <scope>NUCLEOTIDE SEQUENCE [LARGE SCALE GENOMIC DNA]</scope>
    <source>
        <strain evidence="14">DSM 21743</strain>
    </source>
</reference>
<evidence type="ECO:0000256" key="8">
    <source>
        <dbReference type="ARBA" id="ARBA00048543"/>
    </source>
</evidence>
<feature type="domain" description="DXP reductoisomerase C-terminal" evidence="12">
    <location>
        <begin position="270"/>
        <end position="401"/>
    </location>
</feature>
<feature type="binding site" evidence="9">
    <location>
        <position position="134"/>
    </location>
    <ligand>
        <name>NADPH</name>
        <dbReference type="ChEBI" id="CHEBI:57783"/>
    </ligand>
</feature>
<dbReference type="InterPro" id="IPR036291">
    <property type="entry name" value="NAD(P)-bd_dom_sf"/>
</dbReference>
<feature type="binding site" evidence="9">
    <location>
        <position position="184"/>
    </location>
    <ligand>
        <name>1-deoxy-D-xylulose 5-phosphate</name>
        <dbReference type="ChEBI" id="CHEBI:57792"/>
    </ligand>
</feature>
<dbReference type="Proteomes" id="UP000198825">
    <property type="component" value="Chromosome I"/>
</dbReference>
<feature type="binding site" evidence="9">
    <location>
        <position position="160"/>
    </location>
    <ligand>
        <name>Mn(2+)</name>
        <dbReference type="ChEBI" id="CHEBI:29035"/>
    </ligand>
</feature>
<keyword evidence="9" id="KW-0460">Magnesium</keyword>
<dbReference type="UniPathway" id="UPA00056">
    <property type="reaction ID" value="UER00092"/>
</dbReference>
<feature type="binding site" evidence="9">
    <location>
        <position position="160"/>
    </location>
    <ligand>
        <name>1-deoxy-D-xylulose 5-phosphate</name>
        <dbReference type="ChEBI" id="CHEBI:57792"/>
    </ligand>
</feature>
<dbReference type="SUPFAM" id="SSF55347">
    <property type="entry name" value="Glyceraldehyde-3-phosphate dehydrogenase-like, C-terminal domain"/>
    <property type="match status" value="1"/>
</dbReference>
<name>A0A1H2LTW6_9ACTN</name>
<dbReference type="FunFam" id="3.40.50.720:FF:000045">
    <property type="entry name" value="1-deoxy-D-xylulose 5-phosphate reductoisomerase"/>
    <property type="match status" value="1"/>
</dbReference>
<dbReference type="InterPro" id="IPR013512">
    <property type="entry name" value="DXP_reductoisomerase_N"/>
</dbReference>
<dbReference type="GO" id="GO:0051484">
    <property type="term" value="P:isopentenyl diphosphate biosynthetic process, methylerythritol 4-phosphate pathway involved in terpenoid biosynthetic process"/>
    <property type="evidence" value="ECO:0007669"/>
    <property type="project" value="UniProtKB-ARBA"/>
</dbReference>
<dbReference type="Gene3D" id="3.40.50.720">
    <property type="entry name" value="NAD(P)-binding Rossmann-like Domain"/>
    <property type="match status" value="1"/>
</dbReference>
<feature type="binding site" evidence="9">
    <location>
        <position position="36"/>
    </location>
    <ligand>
        <name>NADPH</name>
        <dbReference type="ChEBI" id="CHEBI:57783"/>
    </ligand>
</feature>
<evidence type="ECO:0000256" key="7">
    <source>
        <dbReference type="ARBA" id="ARBA00023229"/>
    </source>
</evidence>
<feature type="binding site" evidence="9">
    <location>
        <position position="159"/>
    </location>
    <ligand>
        <name>1-deoxy-D-xylulose 5-phosphate</name>
        <dbReference type="ChEBI" id="CHEBI:57792"/>
    </ligand>
</feature>
<feature type="binding site" evidence="9">
    <location>
        <position position="158"/>
    </location>
    <ligand>
        <name>Mn(2+)</name>
        <dbReference type="ChEBI" id="CHEBI:29035"/>
    </ligand>
</feature>
<dbReference type="EC" id="1.1.1.267" evidence="9"/>
<sequence length="419" mass="43437">MRSVVVLGSTGSIGKQALEVVGRRPEEFRVVGLAAGGASVELLARQALETGARVVAVARASAVQDLQLAFYAEASRRGWSSGEATLPRILGGPDAATELAGMDCDVVLNGITGSTALRPTLAALAAGTTLALANKESLVVGGPIVLAAAAPGQIVAVDSEHSAIAQCLRGGRAEEVDRLVLTASGGPFRGRTRAEMADVTPAEALAHPTWDMGRVITTNSATLINKGLELLEAHLLYGVDLDRIDVVVHPQSQVHSMVQFVDGSTLAQCSPPDMRLPIALALGWPDRVPGAAAPNDWSRAQTWTFEPLDDEAFPAVELARTAGRHGGSAPAVYNAANEVCVDAFHECRLPFLGIVDVVSRVLREHVAAPPEGPAAQPGASLVGSADLTLESVLAADAWARARAAARVEQVGGRPATARD</sequence>
<dbReference type="NCBIfam" id="TIGR00243">
    <property type="entry name" value="Dxr"/>
    <property type="match status" value="1"/>
</dbReference>
<dbReference type="STRING" id="546874.SAMN04488544_0831"/>
<feature type="binding site" evidence="9">
    <location>
        <position position="229"/>
    </location>
    <ligand>
        <name>1-deoxy-D-xylulose 5-phosphate</name>
        <dbReference type="ChEBI" id="CHEBI:57792"/>
    </ligand>
</feature>
<dbReference type="InterPro" id="IPR026877">
    <property type="entry name" value="DXPR_C"/>
</dbReference>
<dbReference type="OrthoDB" id="9806546at2"/>
<dbReference type="SUPFAM" id="SSF69055">
    <property type="entry name" value="1-deoxy-D-xylulose-5-phosphate reductoisomerase, C-terminal domain"/>
    <property type="match status" value="1"/>
</dbReference>
<dbReference type="InterPro" id="IPR003821">
    <property type="entry name" value="DXP_reductoisomerase"/>
</dbReference>
<keyword evidence="3 9" id="KW-0479">Metal-binding</keyword>